<accession>A0A0F9RZ83</accession>
<dbReference type="AlphaFoldDB" id="A0A0F9RZ83"/>
<organism evidence="1">
    <name type="scientific">marine sediment metagenome</name>
    <dbReference type="NCBI Taxonomy" id="412755"/>
    <lineage>
        <taxon>unclassified sequences</taxon>
        <taxon>metagenomes</taxon>
        <taxon>ecological metagenomes</taxon>
    </lineage>
</organism>
<reference evidence="1" key="1">
    <citation type="journal article" date="2015" name="Nature">
        <title>Complex archaea that bridge the gap between prokaryotes and eukaryotes.</title>
        <authorList>
            <person name="Spang A."/>
            <person name="Saw J.H."/>
            <person name="Jorgensen S.L."/>
            <person name="Zaremba-Niedzwiedzka K."/>
            <person name="Martijn J."/>
            <person name="Lind A.E."/>
            <person name="van Eijk R."/>
            <person name="Schleper C."/>
            <person name="Guy L."/>
            <person name="Ettema T.J."/>
        </authorList>
    </citation>
    <scope>NUCLEOTIDE SEQUENCE</scope>
</reference>
<protein>
    <submittedName>
        <fullName evidence="1">Uncharacterized protein</fullName>
    </submittedName>
</protein>
<gene>
    <name evidence="1" type="ORF">LCGC14_0835910</name>
</gene>
<proteinExistence type="predicted"/>
<name>A0A0F9RZ83_9ZZZZ</name>
<sequence length="128" mass="15101">MGKYNPDDVMGYITTLHSAILKSAEVHGLPTNNLTLYLNPEVADKLGFEDCIFLGNERKPLPIVRDKRIPQRQEDDGFSSDFYMTDLDWGRSKYDLQYWLGSVVRRFDISAWLKCLRVHWRKYRNEIQ</sequence>
<comment type="caution">
    <text evidence="1">The sequence shown here is derived from an EMBL/GenBank/DDBJ whole genome shotgun (WGS) entry which is preliminary data.</text>
</comment>
<dbReference type="EMBL" id="LAZR01002423">
    <property type="protein sequence ID" value="KKN30241.1"/>
    <property type="molecule type" value="Genomic_DNA"/>
</dbReference>
<evidence type="ECO:0000313" key="1">
    <source>
        <dbReference type="EMBL" id="KKN30241.1"/>
    </source>
</evidence>